<feature type="transmembrane region" description="Helical" evidence="1">
    <location>
        <begin position="20"/>
        <end position="39"/>
    </location>
</feature>
<sequence length="69" mass="7792">MSTLWTHHATPPQVIVYRHLGLLGCNIAIMKLLLSLLIFSTKGNSIRLEYSDEPTFGKYSVVENSLFIL</sequence>
<protein>
    <submittedName>
        <fullName evidence="2">Uncharacterized protein</fullName>
    </submittedName>
</protein>
<organism evidence="2">
    <name type="scientific">marine metagenome</name>
    <dbReference type="NCBI Taxonomy" id="408172"/>
    <lineage>
        <taxon>unclassified sequences</taxon>
        <taxon>metagenomes</taxon>
        <taxon>ecological metagenomes</taxon>
    </lineage>
</organism>
<dbReference type="AlphaFoldDB" id="A0A382C401"/>
<dbReference type="EMBL" id="UINC01032463">
    <property type="protein sequence ID" value="SVB20157.1"/>
    <property type="molecule type" value="Genomic_DNA"/>
</dbReference>
<keyword evidence="1" id="KW-0812">Transmembrane</keyword>
<evidence type="ECO:0000313" key="2">
    <source>
        <dbReference type="EMBL" id="SVB20157.1"/>
    </source>
</evidence>
<reference evidence="2" key="1">
    <citation type="submission" date="2018-05" db="EMBL/GenBank/DDBJ databases">
        <authorList>
            <person name="Lanie J.A."/>
            <person name="Ng W.-L."/>
            <person name="Kazmierczak K.M."/>
            <person name="Andrzejewski T.M."/>
            <person name="Davidsen T.M."/>
            <person name="Wayne K.J."/>
            <person name="Tettelin H."/>
            <person name="Glass J.I."/>
            <person name="Rusch D."/>
            <person name="Podicherti R."/>
            <person name="Tsui H.-C.T."/>
            <person name="Winkler M.E."/>
        </authorList>
    </citation>
    <scope>NUCLEOTIDE SEQUENCE</scope>
</reference>
<accession>A0A382C401</accession>
<proteinExistence type="predicted"/>
<keyword evidence="1" id="KW-1133">Transmembrane helix</keyword>
<gene>
    <name evidence="2" type="ORF">METZ01_LOCUS173011</name>
</gene>
<name>A0A382C401_9ZZZZ</name>
<keyword evidence="1" id="KW-0472">Membrane</keyword>
<evidence type="ECO:0000256" key="1">
    <source>
        <dbReference type="SAM" id="Phobius"/>
    </source>
</evidence>